<reference evidence="1 2" key="1">
    <citation type="submission" date="2015-09" db="EMBL/GenBank/DDBJ databases">
        <authorList>
            <consortium name="Pathogen Informatics"/>
        </authorList>
    </citation>
    <scope>NUCLEOTIDE SEQUENCE [LARGE SCALE GENOMIC DNA]</scope>
    <source>
        <strain evidence="1 2">2789STDY5834885</strain>
    </source>
</reference>
<organism evidence="1 2">
    <name type="scientific">Fusicatenibacter saccharivorans</name>
    <dbReference type="NCBI Taxonomy" id="1150298"/>
    <lineage>
        <taxon>Bacteria</taxon>
        <taxon>Bacillati</taxon>
        <taxon>Bacillota</taxon>
        <taxon>Clostridia</taxon>
        <taxon>Lachnospirales</taxon>
        <taxon>Lachnospiraceae</taxon>
        <taxon>Fusicatenibacter</taxon>
    </lineage>
</organism>
<gene>
    <name evidence="1" type="ORF">ERS852498_01082</name>
</gene>
<dbReference type="AlphaFoldDB" id="A0A174K1S6"/>
<evidence type="ECO:0000313" key="1">
    <source>
        <dbReference type="EMBL" id="CUP03798.1"/>
    </source>
</evidence>
<sequence length="164" mass="17958">MPRGKAVLRHMIADYLNVGTESKPEWALMGTGFTTLDESPGAQTESVKYVNEVSSSSSVTGYETSFSFEAEHIADEKAVDALYQVGRNHYIGSDAEFEYVRVEMWNKAQTGDNVFEARKFVVSCEVSDYSGENKQVVKGNLNAVGDPILGTFDTTSKTFTEAAA</sequence>
<protein>
    <recommendedName>
        <fullName evidence="3">Phage major tail protein, TP901-1 family</fullName>
    </recommendedName>
</protein>
<accession>A0A174K1S6</accession>
<evidence type="ECO:0008006" key="3">
    <source>
        <dbReference type="Google" id="ProtNLM"/>
    </source>
</evidence>
<dbReference type="RefSeq" id="WP_055265882.1">
    <property type="nucleotide sequence ID" value="NZ_CZAL01000005.1"/>
</dbReference>
<name>A0A174K1S6_9FIRM</name>
<proteinExistence type="predicted"/>
<evidence type="ECO:0000313" key="2">
    <source>
        <dbReference type="Proteomes" id="UP000095709"/>
    </source>
</evidence>
<dbReference type="Proteomes" id="UP000095709">
    <property type="component" value="Unassembled WGS sequence"/>
</dbReference>
<dbReference type="EMBL" id="CZAL01000005">
    <property type="protein sequence ID" value="CUP03798.1"/>
    <property type="molecule type" value="Genomic_DNA"/>
</dbReference>